<feature type="transmembrane region" description="Helical" evidence="5">
    <location>
        <begin position="250"/>
        <end position="277"/>
    </location>
</feature>
<organism evidence="7 8">
    <name type="scientific">Edaphobacter modestus</name>
    <dbReference type="NCBI Taxonomy" id="388466"/>
    <lineage>
        <taxon>Bacteria</taxon>
        <taxon>Pseudomonadati</taxon>
        <taxon>Acidobacteriota</taxon>
        <taxon>Terriglobia</taxon>
        <taxon>Terriglobales</taxon>
        <taxon>Acidobacteriaceae</taxon>
        <taxon>Edaphobacter</taxon>
    </lineage>
</organism>
<dbReference type="InterPro" id="IPR001902">
    <property type="entry name" value="SLC26A/SulP_fam"/>
</dbReference>
<dbReference type="InterPro" id="IPR011547">
    <property type="entry name" value="SLC26A/SulP_dom"/>
</dbReference>
<protein>
    <submittedName>
        <fullName evidence="7">MFS superfamily sulfate permease-like transporter</fullName>
    </submittedName>
</protein>
<keyword evidence="8" id="KW-1185">Reference proteome</keyword>
<dbReference type="GO" id="GO:0055085">
    <property type="term" value="P:transmembrane transport"/>
    <property type="evidence" value="ECO:0007669"/>
    <property type="project" value="InterPro"/>
</dbReference>
<evidence type="ECO:0000256" key="1">
    <source>
        <dbReference type="ARBA" id="ARBA00004141"/>
    </source>
</evidence>
<feature type="transmembrane region" description="Helical" evidence="5">
    <location>
        <begin position="179"/>
        <end position="197"/>
    </location>
</feature>
<evidence type="ECO:0000256" key="4">
    <source>
        <dbReference type="ARBA" id="ARBA00023136"/>
    </source>
</evidence>
<comment type="subcellular location">
    <subcellularLocation>
        <location evidence="1">Membrane</location>
        <topology evidence="1">Multi-pass membrane protein</topology>
    </subcellularLocation>
</comment>
<sequence>MSNQLRQVANRAEVKSGSLMRDFSASLVVFLVALPLCMGIALASGMPAASGLVTGIIGGLVVGFLAGQPLQVSGPAAGLAVIVFELVREHGIAALGPLLVIAGAIQLVAGLLKAGRWFRAISPEVIHGMLAGIGVLIVIQQFHVVLDRSPKHSGPENIVGMWDAIFGGLFPLNGSKEEAAALVGLVTMAILILWEKFRPAKLKLLPGALLGIGAATVLAQVLHLGVNRIKVPENLVQMISFPSLSSLQGIPLTTIVGTALALAFIASAETLLSAAAVEQMQTRWKTNYDRELTAQGVGNLLCGLVGALPMTGVIVRSSTNVQAGAETKRSAILHGLWMLLSVLAFASVLRLIPTASLAAVLIFVGIKLVKPSEVRKLARFGKTPVLIYFASMLTIVATDLLTGVLVGVALSVMRLLYNVTHLEVQVTEEGGDTHVHLSGIGTFMSIPKITHALDQVKTDGAVHVHCAHLRYIDHACIEVIEGWTERLEQTGQIVYVDMDKLHLRYRARVSETVT</sequence>
<dbReference type="RefSeq" id="WP_130421127.1">
    <property type="nucleotide sequence ID" value="NZ_SHKW01000001.1"/>
</dbReference>
<dbReference type="Pfam" id="PF00916">
    <property type="entry name" value="Sulfate_transp"/>
    <property type="match status" value="1"/>
</dbReference>
<feature type="transmembrane region" description="Helical" evidence="5">
    <location>
        <begin position="297"/>
        <end position="315"/>
    </location>
</feature>
<dbReference type="PANTHER" id="PTHR11814">
    <property type="entry name" value="SULFATE TRANSPORTER"/>
    <property type="match status" value="1"/>
</dbReference>
<evidence type="ECO:0000256" key="2">
    <source>
        <dbReference type="ARBA" id="ARBA00022692"/>
    </source>
</evidence>
<proteinExistence type="predicted"/>
<reference evidence="7 8" key="1">
    <citation type="submission" date="2019-02" db="EMBL/GenBank/DDBJ databases">
        <title>Genomic Encyclopedia of Archaeal and Bacterial Type Strains, Phase II (KMG-II): from individual species to whole genera.</title>
        <authorList>
            <person name="Goeker M."/>
        </authorList>
    </citation>
    <scope>NUCLEOTIDE SEQUENCE [LARGE SCALE GENOMIC DNA]</scope>
    <source>
        <strain evidence="7 8">DSM 18101</strain>
    </source>
</reference>
<evidence type="ECO:0000313" key="7">
    <source>
        <dbReference type="EMBL" id="RZU42936.1"/>
    </source>
</evidence>
<feature type="transmembrane region" description="Helical" evidence="5">
    <location>
        <begin position="90"/>
        <end position="112"/>
    </location>
</feature>
<feature type="domain" description="SLC26A/SulP transporter" evidence="6">
    <location>
        <begin position="19"/>
        <end position="390"/>
    </location>
</feature>
<dbReference type="GO" id="GO:0016020">
    <property type="term" value="C:membrane"/>
    <property type="evidence" value="ECO:0007669"/>
    <property type="project" value="UniProtKB-SubCell"/>
</dbReference>
<feature type="transmembrane region" description="Helical" evidence="5">
    <location>
        <begin position="124"/>
        <end position="146"/>
    </location>
</feature>
<keyword evidence="4 5" id="KW-0472">Membrane</keyword>
<dbReference type="EMBL" id="SHKW01000001">
    <property type="protein sequence ID" value="RZU42936.1"/>
    <property type="molecule type" value="Genomic_DNA"/>
</dbReference>
<keyword evidence="3 5" id="KW-1133">Transmembrane helix</keyword>
<name>A0A4V2G4Z8_9BACT</name>
<comment type="caution">
    <text evidence="7">The sequence shown here is derived from an EMBL/GenBank/DDBJ whole genome shotgun (WGS) entry which is preliminary data.</text>
</comment>
<feature type="transmembrane region" description="Helical" evidence="5">
    <location>
        <begin position="23"/>
        <end position="43"/>
    </location>
</feature>
<dbReference type="AlphaFoldDB" id="A0A4V2G4Z8"/>
<feature type="transmembrane region" description="Helical" evidence="5">
    <location>
        <begin position="385"/>
        <end position="410"/>
    </location>
</feature>
<feature type="transmembrane region" description="Helical" evidence="5">
    <location>
        <begin position="204"/>
        <end position="226"/>
    </location>
</feature>
<feature type="transmembrane region" description="Helical" evidence="5">
    <location>
        <begin position="50"/>
        <end position="70"/>
    </location>
</feature>
<feature type="transmembrane region" description="Helical" evidence="5">
    <location>
        <begin position="335"/>
        <end position="364"/>
    </location>
</feature>
<evidence type="ECO:0000256" key="3">
    <source>
        <dbReference type="ARBA" id="ARBA00022989"/>
    </source>
</evidence>
<evidence type="ECO:0000259" key="6">
    <source>
        <dbReference type="Pfam" id="PF00916"/>
    </source>
</evidence>
<dbReference type="Proteomes" id="UP000292958">
    <property type="component" value="Unassembled WGS sequence"/>
</dbReference>
<keyword evidence="2 5" id="KW-0812">Transmembrane</keyword>
<dbReference type="OrthoDB" id="9771198at2"/>
<evidence type="ECO:0000256" key="5">
    <source>
        <dbReference type="SAM" id="Phobius"/>
    </source>
</evidence>
<gene>
    <name evidence="7" type="ORF">BDD14_4537</name>
</gene>
<accession>A0A4V2G4Z8</accession>
<evidence type="ECO:0000313" key="8">
    <source>
        <dbReference type="Proteomes" id="UP000292958"/>
    </source>
</evidence>